<evidence type="ECO:0000313" key="4">
    <source>
        <dbReference type="WBParaSite" id="Bm13263.1"/>
    </source>
</evidence>
<name>A0A0K0IXA8_BRUMA</name>
<reference evidence="2" key="3">
    <citation type="submission" date="2019-04" db="EMBL/GenBank/DDBJ databases">
        <authorList>
            <person name="Howe K."/>
            <person name="Paulini M."/>
            <person name="Williams G."/>
        </authorList>
    </citation>
    <scope>NUCLEOTIDE SEQUENCE [LARGE SCALE GENOMIC DNA]</scope>
    <source>
        <strain evidence="2">FR3</strain>
    </source>
</reference>
<dbReference type="EMBL" id="LN856952">
    <property type="protein sequence ID" value="CTP81245.1"/>
    <property type="molecule type" value="Genomic_DNA"/>
</dbReference>
<gene>
    <name evidence="2 5" type="ORF">Bm13263</name>
    <name evidence="2" type="ORF">BM_BM13263</name>
    <name evidence="1" type="ORF">BM_Bm13263</name>
</gene>
<dbReference type="Proteomes" id="UP000006672">
    <property type="component" value="Unassembled WGS sequence"/>
</dbReference>
<accession>A0A4E9F541</accession>
<dbReference type="WBParaSite" id="Bm13263.1">
    <property type="protein sequence ID" value="Bm13263.1"/>
    <property type="gene ID" value="WBGene00233524"/>
</dbReference>
<reference evidence="1" key="2">
    <citation type="submission" date="2012-12" db="EMBL/GenBank/DDBJ databases">
        <authorList>
            <person name="Gao Y.W."/>
            <person name="Fan S.T."/>
            <person name="Sun H.T."/>
            <person name="Wang Z."/>
            <person name="Gao X.L."/>
            <person name="Li Y.G."/>
            <person name="Wang T.C."/>
            <person name="Zhang K."/>
            <person name="Xu W.W."/>
            <person name="Yu Z.J."/>
            <person name="Xia X.Z."/>
        </authorList>
    </citation>
    <scope>NUCLEOTIDE SEQUENCE</scope>
    <source>
        <strain evidence="1">FR3</strain>
    </source>
</reference>
<organism evidence="1">
    <name type="scientific">Brugia malayi</name>
    <name type="common">Filarial nematode worm</name>
    <dbReference type="NCBI Taxonomy" id="6279"/>
    <lineage>
        <taxon>Eukaryota</taxon>
        <taxon>Metazoa</taxon>
        <taxon>Ecdysozoa</taxon>
        <taxon>Nematoda</taxon>
        <taxon>Chromadorea</taxon>
        <taxon>Rhabditida</taxon>
        <taxon>Spirurina</taxon>
        <taxon>Spiruromorpha</taxon>
        <taxon>Filarioidea</taxon>
        <taxon>Onchocercidae</taxon>
        <taxon>Brugia</taxon>
    </lineage>
</organism>
<evidence type="ECO:0000313" key="1">
    <source>
        <dbReference type="EMBL" id="CTP81245.1"/>
    </source>
</evidence>
<evidence type="ECO:0000313" key="5">
    <source>
        <dbReference type="WormBase" id="Bm13263"/>
    </source>
</evidence>
<proteinExistence type="predicted"/>
<protein>
    <submittedName>
        <fullName evidence="1 4">Bm13263</fullName>
    </submittedName>
</protein>
<evidence type="ECO:0000313" key="2">
    <source>
        <dbReference type="EMBL" id="VIO91112.1"/>
    </source>
</evidence>
<dbReference type="AlphaFoldDB" id="A0A0K0IXA8"/>
<dbReference type="EMBL" id="CAAKNF010000192">
    <property type="protein sequence ID" value="VIO91112.1"/>
    <property type="molecule type" value="Genomic_DNA"/>
</dbReference>
<keyword evidence="3" id="KW-1185">Reference proteome</keyword>
<sequence length="26" mass="3066">MLIELQFDVQSSQGVRDQCWSTPRNQ</sequence>
<reference evidence="4" key="4">
    <citation type="submission" date="2019-12" db="UniProtKB">
        <authorList>
            <consortium name="WormBaseParasite"/>
        </authorList>
    </citation>
    <scope>IDENTIFICATION</scope>
</reference>
<accession>A0A0K0IXA8</accession>
<reference evidence="1 3" key="1">
    <citation type="journal article" date="2007" name="Science">
        <title>Draft genome of the filarial nematode parasite Brugia malayi.</title>
        <authorList>
            <person name="Ghedin E."/>
            <person name="Wang S."/>
            <person name="Spiro D."/>
            <person name="Caler E."/>
            <person name="Zhao Q."/>
            <person name="Crabtree J."/>
            <person name="Allen J.E."/>
            <person name="Delcher A.L."/>
            <person name="Guiliano D.B."/>
            <person name="Miranda-Saavedra D."/>
            <person name="Angiuoli S.V."/>
            <person name="Creasy T."/>
            <person name="Amedeo P."/>
            <person name="Haas B."/>
            <person name="El-Sayed N.M."/>
            <person name="Wortman J.R."/>
            <person name="Feldblyum T."/>
            <person name="Tallon L."/>
            <person name="Schatz M."/>
            <person name="Shumway M."/>
            <person name="Koo H."/>
            <person name="Salzberg S.L."/>
            <person name="Schobel S."/>
            <person name="Pertea M."/>
            <person name="Pop M."/>
            <person name="White O."/>
            <person name="Barton G.J."/>
            <person name="Carlow C.K."/>
            <person name="Crawford M.J."/>
            <person name="Daub J."/>
            <person name="Dimmic M.W."/>
            <person name="Estes C.F."/>
            <person name="Foster J.M."/>
            <person name="Ganatra M."/>
            <person name="Gregory W.F."/>
            <person name="Johnson N.M."/>
            <person name="Jin J."/>
            <person name="Komuniecki R."/>
            <person name="Korf I."/>
            <person name="Kumar S."/>
            <person name="Laney S."/>
            <person name="Li B.W."/>
            <person name="Li W."/>
            <person name="Lindblom T.H."/>
            <person name="Lustigman S."/>
            <person name="Ma D."/>
            <person name="Maina C.V."/>
            <person name="Martin D.M."/>
            <person name="McCarter J.P."/>
            <person name="McReynolds L."/>
            <person name="Mitreva M."/>
            <person name="Nutman T.B."/>
            <person name="Parkinson J."/>
            <person name="Peregrin-Alvarez J.M."/>
            <person name="Poole C."/>
            <person name="Ren Q."/>
            <person name="Saunders L."/>
            <person name="Sluder A.E."/>
            <person name="Smith K."/>
            <person name="Stanke M."/>
            <person name="Unnasch T.R."/>
            <person name="Ware J."/>
            <person name="Wei A.D."/>
            <person name="Weil G."/>
            <person name="Williams D.J."/>
            <person name="Zhang Y."/>
            <person name="Williams S.A."/>
            <person name="Fraser-Liggett C."/>
            <person name="Slatko B."/>
            <person name="Blaxter M.L."/>
            <person name="Scott A.L."/>
        </authorList>
    </citation>
    <scope>NUCLEOTIDE SEQUENCE</scope>
    <source>
        <strain evidence="1 3">FR3</strain>
    </source>
</reference>
<evidence type="ECO:0000313" key="3">
    <source>
        <dbReference type="Proteomes" id="UP000006672"/>
    </source>
</evidence>
<dbReference type="WormBase" id="Bm13263">
    <property type="protein sequence ID" value="BM26004"/>
    <property type="gene ID" value="WBGene00233524"/>
</dbReference>